<evidence type="ECO:0000313" key="4">
    <source>
        <dbReference type="Proteomes" id="UP000276991"/>
    </source>
</evidence>
<keyword evidence="1" id="KW-0863">Zinc-finger</keyword>
<dbReference type="Proteomes" id="UP000276991">
    <property type="component" value="Unassembled WGS sequence"/>
</dbReference>
<organism evidence="3 4">
    <name type="scientific">Acanthocheilonema viteae</name>
    <name type="common">Filarial nematode worm</name>
    <name type="synonym">Dipetalonema viteae</name>
    <dbReference type="NCBI Taxonomy" id="6277"/>
    <lineage>
        <taxon>Eukaryota</taxon>
        <taxon>Metazoa</taxon>
        <taxon>Ecdysozoa</taxon>
        <taxon>Nematoda</taxon>
        <taxon>Chromadorea</taxon>
        <taxon>Rhabditida</taxon>
        <taxon>Spirurina</taxon>
        <taxon>Spiruromorpha</taxon>
        <taxon>Filarioidea</taxon>
        <taxon>Onchocercidae</taxon>
        <taxon>Acanthocheilonema</taxon>
    </lineage>
</organism>
<reference evidence="3 4" key="1">
    <citation type="submission" date="2018-08" db="EMBL/GenBank/DDBJ databases">
        <authorList>
            <person name="Laetsch R D."/>
            <person name="Stevens L."/>
            <person name="Kumar S."/>
            <person name="Blaxter L. M."/>
        </authorList>
    </citation>
    <scope>NUCLEOTIDE SEQUENCE [LARGE SCALE GENOMIC DNA]</scope>
</reference>
<dbReference type="GO" id="GO:0008270">
    <property type="term" value="F:zinc ion binding"/>
    <property type="evidence" value="ECO:0007669"/>
    <property type="project" value="UniProtKB-KW"/>
</dbReference>
<proteinExistence type="predicted"/>
<keyword evidence="1" id="KW-0862">Zinc</keyword>
<dbReference type="AlphaFoldDB" id="A0A498SQJ1"/>
<protein>
    <recommendedName>
        <fullName evidence="2">C2H2-type domain-containing protein</fullName>
    </recommendedName>
</protein>
<keyword evidence="1" id="KW-0479">Metal-binding</keyword>
<gene>
    <name evidence="3" type="ORF">NAV_LOCUS5833</name>
</gene>
<sequence>MSTVMYVDTRRQHKCGKNEIWADCKGCELKCGESEFILAIFCITVDGRPKCGSNEEWVPHCASGCELDCDDVEPNQWLENVNKDEIFLHAIEDQILKKWTDCSIRNRKLTTFLRSTYEKEARIHPLSMQSLLHSGSFILPKVVFIPPSQVVTLVAEYDADMTIQQLIKMLIKSEKIRAQERRIRCADNLLLTITNQKRPMHMTKILFELGKDIVANSFSITEKDTEKVLATLLPIFECNLCRFKTESRVVLEIHKEVPHFIRRRYRCSHCSQFFVNSRKIRSHLRKKHNVIARNDYWNAILECPFCAVVCNSELSLKKHKKLCRFAKTGFTMLATKKQASCAISENMWNTGTFCDLSRQKFEHSTSLEEINQKEIDLTQKRNAQQWIQEDF</sequence>
<dbReference type="InterPro" id="IPR013087">
    <property type="entry name" value="Znf_C2H2_type"/>
</dbReference>
<evidence type="ECO:0000313" key="3">
    <source>
        <dbReference type="EMBL" id="VBB31042.1"/>
    </source>
</evidence>
<name>A0A498SQJ1_ACAVI</name>
<evidence type="ECO:0000256" key="1">
    <source>
        <dbReference type="PROSITE-ProRule" id="PRU00042"/>
    </source>
</evidence>
<dbReference type="OrthoDB" id="6110130at2759"/>
<feature type="domain" description="C2H2-type" evidence="2">
    <location>
        <begin position="265"/>
        <end position="288"/>
    </location>
</feature>
<keyword evidence="4" id="KW-1185">Reference proteome</keyword>
<dbReference type="PROSITE" id="PS50157">
    <property type="entry name" value="ZINC_FINGER_C2H2_2"/>
    <property type="match status" value="1"/>
</dbReference>
<dbReference type="Gene3D" id="3.30.160.60">
    <property type="entry name" value="Classic Zinc Finger"/>
    <property type="match status" value="1"/>
</dbReference>
<dbReference type="SMART" id="SM00355">
    <property type="entry name" value="ZnF_C2H2"/>
    <property type="match status" value="3"/>
</dbReference>
<dbReference type="EMBL" id="UPTC01001083">
    <property type="protein sequence ID" value="VBB31042.1"/>
    <property type="molecule type" value="Genomic_DNA"/>
</dbReference>
<accession>A0A498SQJ1</accession>
<evidence type="ECO:0000259" key="2">
    <source>
        <dbReference type="PROSITE" id="PS50157"/>
    </source>
</evidence>
<dbReference type="PROSITE" id="PS00028">
    <property type="entry name" value="ZINC_FINGER_C2H2_1"/>
    <property type="match status" value="1"/>
</dbReference>